<dbReference type="Proteomes" id="UP001138802">
    <property type="component" value="Unassembled WGS sequence"/>
</dbReference>
<sequence>MTTESLKETIKRELPTWLREDPAFRSYVLELTRDEYADRRETGDRFYELLGELRRDREKQERKWEANQAELKRMREDEAQKWEANQVELQRMREDEAQKWEANQVELKLMREEQAQKWEANQVELQRMREDEAQKWEANQVELQHMREDEAQKWKANQAELKLMREEQARKWEANQAELKLMREDEAQKWEQQNRRWDENQAEQRRLWEESRAESNRRWDENQEELKRLHNEIMAQAQKFDRSIGALGSRWGLQSEKAFRDALAAILEQSFDVQVVNVTDYDDSGEVFGRPDQIELDVIIKNGLLLICELKSSIDKAGMYIFERKARFYERRHERKANRLIVISPMIDGRARKVGERLGIEMYGDSTEVEAV</sequence>
<dbReference type="PANTHER" id="PTHR34314:SF6">
    <property type="entry name" value="DUF3782 DOMAIN-CONTAINING PROTEIN"/>
    <property type="match status" value="1"/>
</dbReference>
<dbReference type="Pfam" id="PF07788">
    <property type="entry name" value="PDDEXK_10"/>
    <property type="match status" value="1"/>
</dbReference>
<organism evidence="1 2">
    <name type="scientific">Thiocapsa imhoffii</name>
    <dbReference type="NCBI Taxonomy" id="382777"/>
    <lineage>
        <taxon>Bacteria</taxon>
        <taxon>Pseudomonadati</taxon>
        <taxon>Pseudomonadota</taxon>
        <taxon>Gammaproteobacteria</taxon>
        <taxon>Chromatiales</taxon>
        <taxon>Chromatiaceae</taxon>
        <taxon>Thiocapsa</taxon>
    </lineage>
</organism>
<keyword evidence="2" id="KW-1185">Reference proteome</keyword>
<evidence type="ECO:0000313" key="1">
    <source>
        <dbReference type="EMBL" id="MBK1644148.1"/>
    </source>
</evidence>
<reference evidence="1 2" key="1">
    <citation type="journal article" date="2020" name="Microorganisms">
        <title>Osmotic Adaptation and Compatible Solute Biosynthesis of Phototrophic Bacteria as Revealed from Genome Analyses.</title>
        <authorList>
            <person name="Imhoff J.F."/>
            <person name="Rahn T."/>
            <person name="Kunzel S."/>
            <person name="Keller A."/>
            <person name="Neulinger S.C."/>
        </authorList>
    </citation>
    <scope>NUCLEOTIDE SEQUENCE [LARGE SCALE GENOMIC DNA]</scope>
    <source>
        <strain evidence="1 2">DSM 21303</strain>
    </source>
</reference>
<dbReference type="PANTHER" id="PTHR34314">
    <property type="entry name" value="CRENARCHAEAL PROTEIN, PUTATIVE-RELATED"/>
    <property type="match status" value="1"/>
</dbReference>
<comment type="caution">
    <text evidence="1">The sequence shown here is derived from an EMBL/GenBank/DDBJ whole genome shotgun (WGS) entry which is preliminary data.</text>
</comment>
<protein>
    <recommendedName>
        <fullName evidence="3">DUF3782 domain-containing protein</fullName>
    </recommendedName>
</protein>
<evidence type="ECO:0008006" key="3">
    <source>
        <dbReference type="Google" id="ProtNLM"/>
    </source>
</evidence>
<gene>
    <name evidence="1" type="ORF">CKO25_05670</name>
</gene>
<dbReference type="InterPro" id="IPR012431">
    <property type="entry name" value="PDDEXK_10"/>
</dbReference>
<proteinExistence type="predicted"/>
<dbReference type="Pfam" id="PF12644">
    <property type="entry name" value="DUF3782"/>
    <property type="match status" value="1"/>
</dbReference>
<name>A0A9X1B8D7_9GAMM</name>
<evidence type="ECO:0000313" key="2">
    <source>
        <dbReference type="Proteomes" id="UP001138802"/>
    </source>
</evidence>
<dbReference type="AlphaFoldDB" id="A0A9X1B8D7"/>
<dbReference type="EMBL" id="NRSD01000004">
    <property type="protein sequence ID" value="MBK1644148.1"/>
    <property type="molecule type" value="Genomic_DNA"/>
</dbReference>
<dbReference type="InterPro" id="IPR024271">
    <property type="entry name" value="DUF3782"/>
</dbReference>
<accession>A0A9X1B8D7</accession>